<dbReference type="PANTHER" id="PTHR45566:SF2">
    <property type="entry name" value="NARL SUBFAMILY"/>
    <property type="match status" value="1"/>
</dbReference>
<evidence type="ECO:0000256" key="1">
    <source>
        <dbReference type="ARBA" id="ARBA00022553"/>
    </source>
</evidence>
<dbReference type="InterPro" id="IPR001789">
    <property type="entry name" value="Sig_transdc_resp-reg_receiver"/>
</dbReference>
<dbReference type="Gene3D" id="3.40.50.2300">
    <property type="match status" value="1"/>
</dbReference>
<dbReference type="SUPFAM" id="SSF46894">
    <property type="entry name" value="C-terminal effector domain of the bipartite response regulators"/>
    <property type="match status" value="1"/>
</dbReference>
<keyword evidence="1 3" id="KW-0597">Phosphoprotein</keyword>
<dbReference type="InterPro" id="IPR058245">
    <property type="entry name" value="NreC/VraR/RcsB-like_REC"/>
</dbReference>
<evidence type="ECO:0000256" key="2">
    <source>
        <dbReference type="ARBA" id="ARBA00023125"/>
    </source>
</evidence>
<dbReference type="InterPro" id="IPR000792">
    <property type="entry name" value="Tscrpt_reg_LuxR_C"/>
</dbReference>
<dbReference type="InterPro" id="IPR011006">
    <property type="entry name" value="CheY-like_superfamily"/>
</dbReference>
<evidence type="ECO:0000259" key="4">
    <source>
        <dbReference type="PROSITE" id="PS50043"/>
    </source>
</evidence>
<keyword evidence="7" id="KW-1185">Reference proteome</keyword>
<dbReference type="SUPFAM" id="SSF52172">
    <property type="entry name" value="CheY-like"/>
    <property type="match status" value="1"/>
</dbReference>
<reference evidence="6 7" key="1">
    <citation type="submission" date="2019-08" db="EMBL/GenBank/DDBJ databases">
        <title>Lentzea from Indian Himalayas.</title>
        <authorList>
            <person name="Mandal S."/>
            <person name="Mallick Gupta A."/>
            <person name="Maiti P.K."/>
            <person name="Sarkar J."/>
            <person name="Mandal S."/>
        </authorList>
    </citation>
    <scope>NUCLEOTIDE SEQUENCE [LARGE SCALE GENOMIC DNA]</scope>
    <source>
        <strain evidence="6 7">PSKA42</strain>
    </source>
</reference>
<proteinExistence type="predicted"/>
<dbReference type="InterPro" id="IPR016032">
    <property type="entry name" value="Sig_transdc_resp-reg_C-effctor"/>
</dbReference>
<accession>A0ABX1FFG6</accession>
<evidence type="ECO:0000313" key="6">
    <source>
        <dbReference type="EMBL" id="NKE57567.1"/>
    </source>
</evidence>
<evidence type="ECO:0000313" key="7">
    <source>
        <dbReference type="Proteomes" id="UP001515943"/>
    </source>
</evidence>
<dbReference type="CDD" id="cd17535">
    <property type="entry name" value="REC_NarL-like"/>
    <property type="match status" value="1"/>
</dbReference>
<evidence type="ECO:0000256" key="3">
    <source>
        <dbReference type="PROSITE-ProRule" id="PRU00169"/>
    </source>
</evidence>
<feature type="domain" description="Response regulatory" evidence="5">
    <location>
        <begin position="9"/>
        <end position="125"/>
    </location>
</feature>
<dbReference type="Pfam" id="PF00072">
    <property type="entry name" value="Response_reg"/>
    <property type="match status" value="1"/>
</dbReference>
<dbReference type="PRINTS" id="PR00038">
    <property type="entry name" value="HTHLUXR"/>
</dbReference>
<comment type="caution">
    <text evidence="6">The sequence shown here is derived from an EMBL/GenBank/DDBJ whole genome shotgun (WGS) entry which is preliminary data.</text>
</comment>
<dbReference type="PANTHER" id="PTHR45566">
    <property type="entry name" value="HTH-TYPE TRANSCRIPTIONAL REGULATOR YHJB-RELATED"/>
    <property type="match status" value="1"/>
</dbReference>
<evidence type="ECO:0000259" key="5">
    <source>
        <dbReference type="PROSITE" id="PS50110"/>
    </source>
</evidence>
<protein>
    <submittedName>
        <fullName evidence="6">Response regulator transcription factor</fullName>
    </submittedName>
</protein>
<dbReference type="PROSITE" id="PS50110">
    <property type="entry name" value="RESPONSE_REGULATORY"/>
    <property type="match status" value="1"/>
</dbReference>
<feature type="domain" description="HTH luxR-type" evidence="4">
    <location>
        <begin position="146"/>
        <end position="211"/>
    </location>
</feature>
<organism evidence="6 7">
    <name type="scientific">Lentzea indica</name>
    <dbReference type="NCBI Taxonomy" id="2604800"/>
    <lineage>
        <taxon>Bacteria</taxon>
        <taxon>Bacillati</taxon>
        <taxon>Actinomycetota</taxon>
        <taxon>Actinomycetes</taxon>
        <taxon>Pseudonocardiales</taxon>
        <taxon>Pseudonocardiaceae</taxon>
        <taxon>Lentzea</taxon>
    </lineage>
</organism>
<dbReference type="CDD" id="cd06170">
    <property type="entry name" value="LuxR_C_like"/>
    <property type="match status" value="1"/>
</dbReference>
<keyword evidence="2" id="KW-0238">DNA-binding</keyword>
<dbReference type="SMART" id="SM00448">
    <property type="entry name" value="REC"/>
    <property type="match status" value="1"/>
</dbReference>
<dbReference type="Proteomes" id="UP001515943">
    <property type="component" value="Unassembled WGS sequence"/>
</dbReference>
<dbReference type="SMART" id="SM00421">
    <property type="entry name" value="HTH_LUXR"/>
    <property type="match status" value="1"/>
</dbReference>
<name>A0ABX1FFG6_9PSEU</name>
<gene>
    <name evidence="6" type="ORF">FXN61_12260</name>
</gene>
<feature type="modified residue" description="4-aspartylphosphate" evidence="3">
    <location>
        <position position="60"/>
    </location>
</feature>
<dbReference type="Pfam" id="PF00196">
    <property type="entry name" value="GerE"/>
    <property type="match status" value="1"/>
</dbReference>
<sequence>MAGSGMTVRIVLADDHTLFREGLRELLSTDPDFQVVGEGSSGDEAIALAEEHRPDVLLLDVEMPGPGAKAVIRALRTAMPDINVIILTMHDSAGVVRDLLQSGAAAYLVKNIARDQLVAAVRSVSRNRENVVLSIPRETMDALEPPAQQASPLSARELDVLRLVAKAMSNAQIAAALFISEGTVKRHLTNIYGKLDAVSRVDAIKKAAAANLITGLEQA</sequence>
<dbReference type="InterPro" id="IPR051015">
    <property type="entry name" value="EvgA-like"/>
</dbReference>
<dbReference type="EMBL" id="VSRL01000034">
    <property type="protein sequence ID" value="NKE57567.1"/>
    <property type="molecule type" value="Genomic_DNA"/>
</dbReference>
<dbReference type="PROSITE" id="PS50043">
    <property type="entry name" value="HTH_LUXR_2"/>
    <property type="match status" value="1"/>
</dbReference>